<keyword evidence="1" id="KW-0472">Membrane</keyword>
<keyword evidence="3" id="KW-1185">Reference proteome</keyword>
<name>A0A2S1QUI4_9FLAO</name>
<reference evidence="2 3" key="1">
    <citation type="submission" date="2018-04" db="EMBL/GenBank/DDBJ databases">
        <title>Genome sequencing of Flavobacterium sp. HYN0059.</title>
        <authorList>
            <person name="Yi H."/>
            <person name="Baek C."/>
        </authorList>
    </citation>
    <scope>NUCLEOTIDE SEQUENCE [LARGE SCALE GENOMIC DNA]</scope>
    <source>
        <strain evidence="2 3">HYN0059</strain>
    </source>
</reference>
<gene>
    <name evidence="2" type="ORF">HYN59_01735</name>
</gene>
<keyword evidence="1" id="KW-0812">Transmembrane</keyword>
<proteinExistence type="predicted"/>
<dbReference type="AlphaFoldDB" id="A0A2S1QUI4"/>
<organism evidence="2 3">
    <name type="scientific">Flavobacterium album</name>
    <dbReference type="NCBI Taxonomy" id="2175091"/>
    <lineage>
        <taxon>Bacteria</taxon>
        <taxon>Pseudomonadati</taxon>
        <taxon>Bacteroidota</taxon>
        <taxon>Flavobacteriia</taxon>
        <taxon>Flavobacteriales</taxon>
        <taxon>Flavobacteriaceae</taxon>
        <taxon>Flavobacterium</taxon>
    </lineage>
</organism>
<dbReference type="Proteomes" id="UP000244929">
    <property type="component" value="Chromosome"/>
</dbReference>
<accession>A0A2S1QUI4</accession>
<sequence length="69" mass="7719">MGLSALFYYRNSEVVKTSSWVDEIGEIATVGVFIFIFTFILYLIARSVTKGARAITKKKPSGQEGLDKR</sequence>
<feature type="transmembrane region" description="Helical" evidence="1">
    <location>
        <begin position="27"/>
        <end position="45"/>
    </location>
</feature>
<evidence type="ECO:0000313" key="2">
    <source>
        <dbReference type="EMBL" id="AWH83911.1"/>
    </source>
</evidence>
<evidence type="ECO:0000256" key="1">
    <source>
        <dbReference type="SAM" id="Phobius"/>
    </source>
</evidence>
<protein>
    <submittedName>
        <fullName evidence="2">Uncharacterized protein</fullName>
    </submittedName>
</protein>
<evidence type="ECO:0000313" key="3">
    <source>
        <dbReference type="Proteomes" id="UP000244929"/>
    </source>
</evidence>
<dbReference type="EMBL" id="CP029186">
    <property type="protein sequence ID" value="AWH83911.1"/>
    <property type="molecule type" value="Genomic_DNA"/>
</dbReference>
<dbReference type="KEGG" id="falb:HYN59_01735"/>
<keyword evidence="1" id="KW-1133">Transmembrane helix</keyword>